<gene>
    <name evidence="10" type="ORF">DSOL_0032</name>
</gene>
<dbReference type="PANTHER" id="PTHR42929:SF1">
    <property type="entry name" value="INNER MEMBRANE ABC TRANSPORTER PERMEASE PROTEIN YDCU-RELATED"/>
    <property type="match status" value="1"/>
</dbReference>
<keyword evidence="4" id="KW-1003">Cell membrane</keyword>
<keyword evidence="7 8" id="KW-0472">Membrane</keyword>
<feature type="transmembrane region" description="Helical" evidence="8">
    <location>
        <begin position="205"/>
        <end position="230"/>
    </location>
</feature>
<evidence type="ECO:0000313" key="11">
    <source>
        <dbReference type="Proteomes" id="UP000186102"/>
    </source>
</evidence>
<dbReference type="Proteomes" id="UP000186102">
    <property type="component" value="Unassembled WGS sequence"/>
</dbReference>
<reference evidence="10 11" key="1">
    <citation type="submission" date="2016-09" db="EMBL/GenBank/DDBJ databases">
        <title>Complete genome of Desulfosporosinus sp. OL.</title>
        <authorList>
            <person name="Mardanov A."/>
            <person name="Beletsky A."/>
            <person name="Panova A."/>
            <person name="Karnachuk O."/>
            <person name="Ravin N."/>
        </authorList>
    </citation>
    <scope>NUCLEOTIDE SEQUENCE [LARGE SCALE GENOMIC DNA]</scope>
    <source>
        <strain evidence="10 11">OL</strain>
    </source>
</reference>
<keyword evidence="11" id="KW-1185">Reference proteome</keyword>
<accession>A0A1Q8R2P2</accession>
<sequence length="292" mass="31611">MKNNRVTRLGQELRRGGILWVPFIPLIIFALAFEILPMGYIIYSSVHTATGISLQSYSRIFQSKYYVVSLRNSLLVSVAVGIIGLIIGTSGALALRSLGEAWREKLLTLVNMTSNFSGVPLAFAYIVLLGVNGLVTVLVKEKMGLDLYGTGFSLFSWTGIVLVYIYFSVPLAFMLMYPAVYALRQDIQEAAQILGASRIHFWRKIGLPILLPSMLGSFTLLFANSLGAYATAYALTNSNNSLVSITIANLVTGDIFPDPSLASALAVIMAGFLVASIVINERLKKNGGGVGQ</sequence>
<dbReference type="STRING" id="1888891.DSOL_0032"/>
<evidence type="ECO:0000256" key="2">
    <source>
        <dbReference type="ARBA" id="ARBA00007069"/>
    </source>
</evidence>
<feature type="transmembrane region" description="Helical" evidence="8">
    <location>
        <begin position="74"/>
        <end position="95"/>
    </location>
</feature>
<dbReference type="PANTHER" id="PTHR42929">
    <property type="entry name" value="INNER MEMBRANE ABC TRANSPORTER PERMEASE PROTEIN YDCU-RELATED-RELATED"/>
    <property type="match status" value="1"/>
</dbReference>
<comment type="subcellular location">
    <subcellularLocation>
        <location evidence="1 8">Cell membrane</location>
        <topology evidence="1 8">Multi-pass membrane protein</topology>
    </subcellularLocation>
</comment>
<dbReference type="OrthoDB" id="8404154at2"/>
<evidence type="ECO:0000256" key="5">
    <source>
        <dbReference type="ARBA" id="ARBA00022692"/>
    </source>
</evidence>
<dbReference type="RefSeq" id="WP_075362881.1">
    <property type="nucleotide sequence ID" value="NZ_MLBF01000001.1"/>
</dbReference>
<comment type="caution">
    <text evidence="10">The sequence shown here is derived from an EMBL/GenBank/DDBJ whole genome shotgun (WGS) entry which is preliminary data.</text>
</comment>
<dbReference type="Pfam" id="PF00528">
    <property type="entry name" value="BPD_transp_1"/>
    <property type="match status" value="1"/>
</dbReference>
<dbReference type="CDD" id="cd06261">
    <property type="entry name" value="TM_PBP2"/>
    <property type="match status" value="1"/>
</dbReference>
<evidence type="ECO:0000256" key="1">
    <source>
        <dbReference type="ARBA" id="ARBA00004651"/>
    </source>
</evidence>
<dbReference type="AlphaFoldDB" id="A0A1Q8R2P2"/>
<feature type="transmembrane region" description="Helical" evidence="8">
    <location>
        <begin position="260"/>
        <end position="279"/>
    </location>
</feature>
<dbReference type="SUPFAM" id="SSF161098">
    <property type="entry name" value="MetI-like"/>
    <property type="match status" value="1"/>
</dbReference>
<evidence type="ECO:0000256" key="3">
    <source>
        <dbReference type="ARBA" id="ARBA00022448"/>
    </source>
</evidence>
<comment type="similarity">
    <text evidence="2">Belongs to the binding-protein-dependent transport system permease family. CysTW subfamily.</text>
</comment>
<proteinExistence type="inferred from homology"/>
<dbReference type="GO" id="GO:0005886">
    <property type="term" value="C:plasma membrane"/>
    <property type="evidence" value="ECO:0007669"/>
    <property type="project" value="UniProtKB-SubCell"/>
</dbReference>
<keyword evidence="5 8" id="KW-0812">Transmembrane</keyword>
<dbReference type="Gene3D" id="1.10.3720.10">
    <property type="entry name" value="MetI-like"/>
    <property type="match status" value="1"/>
</dbReference>
<evidence type="ECO:0000259" key="9">
    <source>
        <dbReference type="PROSITE" id="PS50928"/>
    </source>
</evidence>
<keyword evidence="3 8" id="KW-0813">Transport</keyword>
<feature type="transmembrane region" description="Helical" evidence="8">
    <location>
        <begin position="159"/>
        <end position="184"/>
    </location>
</feature>
<feature type="domain" description="ABC transmembrane type-1" evidence="9">
    <location>
        <begin position="70"/>
        <end position="280"/>
    </location>
</feature>
<dbReference type="EMBL" id="MLBF01000001">
    <property type="protein sequence ID" value="OLN33854.1"/>
    <property type="molecule type" value="Genomic_DNA"/>
</dbReference>
<feature type="transmembrane region" description="Helical" evidence="8">
    <location>
        <begin position="116"/>
        <end position="139"/>
    </location>
</feature>
<dbReference type="InterPro" id="IPR035906">
    <property type="entry name" value="MetI-like_sf"/>
</dbReference>
<dbReference type="GO" id="GO:0055085">
    <property type="term" value="P:transmembrane transport"/>
    <property type="evidence" value="ECO:0007669"/>
    <property type="project" value="InterPro"/>
</dbReference>
<dbReference type="InterPro" id="IPR000515">
    <property type="entry name" value="MetI-like"/>
</dbReference>
<name>A0A1Q8R2P2_9FIRM</name>
<organism evidence="10 11">
    <name type="scientific">Desulfosporosinus metallidurans</name>
    <dbReference type="NCBI Taxonomy" id="1888891"/>
    <lineage>
        <taxon>Bacteria</taxon>
        <taxon>Bacillati</taxon>
        <taxon>Bacillota</taxon>
        <taxon>Clostridia</taxon>
        <taxon>Eubacteriales</taxon>
        <taxon>Desulfitobacteriaceae</taxon>
        <taxon>Desulfosporosinus</taxon>
    </lineage>
</organism>
<evidence type="ECO:0000313" key="10">
    <source>
        <dbReference type="EMBL" id="OLN33854.1"/>
    </source>
</evidence>
<evidence type="ECO:0000256" key="7">
    <source>
        <dbReference type="ARBA" id="ARBA00023136"/>
    </source>
</evidence>
<dbReference type="PROSITE" id="PS50928">
    <property type="entry name" value="ABC_TM1"/>
    <property type="match status" value="1"/>
</dbReference>
<evidence type="ECO:0000256" key="8">
    <source>
        <dbReference type="RuleBase" id="RU363032"/>
    </source>
</evidence>
<keyword evidence="6 8" id="KW-1133">Transmembrane helix</keyword>
<evidence type="ECO:0000256" key="6">
    <source>
        <dbReference type="ARBA" id="ARBA00022989"/>
    </source>
</evidence>
<feature type="transmembrane region" description="Helical" evidence="8">
    <location>
        <begin position="20"/>
        <end position="43"/>
    </location>
</feature>
<evidence type="ECO:0000256" key="4">
    <source>
        <dbReference type="ARBA" id="ARBA00022475"/>
    </source>
</evidence>
<protein>
    <submittedName>
        <fullName evidence="10">ABC transporter permease protein</fullName>
    </submittedName>
</protein>